<dbReference type="AlphaFoldDB" id="A0A1I6M6A2"/>
<evidence type="ECO:0000256" key="1">
    <source>
        <dbReference type="ARBA" id="ARBA00008779"/>
    </source>
</evidence>
<organism evidence="4 5">
    <name type="scientific">Granulicella pectinivorans</name>
    <dbReference type="NCBI Taxonomy" id="474950"/>
    <lineage>
        <taxon>Bacteria</taxon>
        <taxon>Pseudomonadati</taxon>
        <taxon>Acidobacteriota</taxon>
        <taxon>Terriglobia</taxon>
        <taxon>Terriglobales</taxon>
        <taxon>Acidobacteriaceae</taxon>
        <taxon>Granulicella</taxon>
    </lineage>
</organism>
<dbReference type="Pfam" id="PF00884">
    <property type="entry name" value="Sulfatase"/>
    <property type="match status" value="1"/>
</dbReference>
<dbReference type="RefSeq" id="WP_089838799.1">
    <property type="nucleotide sequence ID" value="NZ_FOZL01000001.1"/>
</dbReference>
<dbReference type="InterPro" id="IPR017850">
    <property type="entry name" value="Alkaline_phosphatase_core_sf"/>
</dbReference>
<proteinExistence type="inferred from homology"/>
<keyword evidence="5" id="KW-1185">Reference proteome</keyword>
<feature type="transmembrane region" description="Helical" evidence="2">
    <location>
        <begin position="129"/>
        <end position="152"/>
    </location>
</feature>
<dbReference type="Proteomes" id="UP000199024">
    <property type="component" value="Unassembled WGS sequence"/>
</dbReference>
<dbReference type="PANTHER" id="PTHR42693">
    <property type="entry name" value="ARYLSULFATASE FAMILY MEMBER"/>
    <property type="match status" value="1"/>
</dbReference>
<evidence type="ECO:0000313" key="4">
    <source>
        <dbReference type="EMBL" id="SFS11265.1"/>
    </source>
</evidence>
<feature type="transmembrane region" description="Helical" evidence="2">
    <location>
        <begin position="97"/>
        <end position="117"/>
    </location>
</feature>
<accession>A0A1I6M6A2</accession>
<evidence type="ECO:0000259" key="3">
    <source>
        <dbReference type="Pfam" id="PF00884"/>
    </source>
</evidence>
<evidence type="ECO:0000313" key="5">
    <source>
        <dbReference type="Proteomes" id="UP000199024"/>
    </source>
</evidence>
<reference evidence="4 5" key="1">
    <citation type="submission" date="2016-10" db="EMBL/GenBank/DDBJ databases">
        <authorList>
            <person name="de Groot N.N."/>
        </authorList>
    </citation>
    <scope>NUCLEOTIDE SEQUENCE [LARGE SCALE GENOMIC DNA]</scope>
    <source>
        <strain evidence="4 5">DSM 21001</strain>
    </source>
</reference>
<keyword evidence="2" id="KW-1133">Transmembrane helix</keyword>
<comment type="similarity">
    <text evidence="1">Belongs to the sulfatase family.</text>
</comment>
<feature type="transmembrane region" description="Helical" evidence="2">
    <location>
        <begin position="37"/>
        <end position="61"/>
    </location>
</feature>
<protein>
    <submittedName>
        <fullName evidence="4">Sulfatase</fullName>
    </submittedName>
</protein>
<feature type="domain" description="Sulfatase N-terminal" evidence="3">
    <location>
        <begin position="176"/>
        <end position="441"/>
    </location>
</feature>
<dbReference type="GO" id="GO:0004065">
    <property type="term" value="F:arylsulfatase activity"/>
    <property type="evidence" value="ECO:0007669"/>
    <property type="project" value="TreeGrafter"/>
</dbReference>
<keyword evidence="2" id="KW-0812">Transmembrane</keyword>
<dbReference type="InterPro" id="IPR000917">
    <property type="entry name" value="Sulfatase_N"/>
</dbReference>
<dbReference type="PANTHER" id="PTHR42693:SF33">
    <property type="entry name" value="ARYLSULFATASE"/>
    <property type="match status" value="1"/>
</dbReference>
<dbReference type="InterPro" id="IPR050738">
    <property type="entry name" value="Sulfatase"/>
</dbReference>
<dbReference type="SUPFAM" id="SSF53649">
    <property type="entry name" value="Alkaline phosphatase-like"/>
    <property type="match status" value="1"/>
</dbReference>
<dbReference type="Gene3D" id="3.40.720.10">
    <property type="entry name" value="Alkaline Phosphatase, subunit A"/>
    <property type="match status" value="1"/>
</dbReference>
<evidence type="ECO:0000256" key="2">
    <source>
        <dbReference type="SAM" id="Phobius"/>
    </source>
</evidence>
<name>A0A1I6M6A2_9BACT</name>
<dbReference type="STRING" id="474950.SAMN05421771_1938"/>
<sequence>MFKKFCQCFGIASIILAGSYGDFLGGGADVRMHVPFSLAPICVAQILDILLLALVLFLILAPVRRLGLYDWARLVLALLIPPYLLQRIQSFLPDSFLTGRVVTFSIIWIAGLLLLRLRFPRSYKRTMRTASAVATFVALFAVWSVAQLLWVATWKPGPQQKIAAWASGTQPARQHPLIVWVLFDELSYDQTFEHRARDLQMPNFDQLRSESTTFTNAQPIGYYTKRIIPSLFTGQIVDDFKYDMKNRFSVHYTGQKGFHPLTGSGTVFADAQQAGFRTAVVGWYNPYCTIYASALDNCYWTNHDKLDGPMGENETFRSNVYRPLRQFTQDIKSSRRANRDICNYDVQQRLKTHLDLEDHALQLLHTDQADFVFLHMSTPHSPNIWSRINDDYTQVCDSSYLDNLELADRVLGKILTTLKASPRWNDTTLIVQGDHSWRVETWEDTPTWTEEDDAASKAATFDPRPALIIHQPGQSDAKTVGEPWSLLKVHTVLEQSIAGKPSAY</sequence>
<dbReference type="EMBL" id="FOZL01000001">
    <property type="protein sequence ID" value="SFS11265.1"/>
    <property type="molecule type" value="Genomic_DNA"/>
</dbReference>
<dbReference type="OrthoDB" id="103158at2"/>
<keyword evidence="2" id="KW-0472">Membrane</keyword>
<gene>
    <name evidence="4" type="ORF">SAMN05421771_1938</name>
</gene>
<feature type="transmembrane region" description="Helical" evidence="2">
    <location>
        <begin position="68"/>
        <end position="85"/>
    </location>
</feature>